<reference evidence="1 2" key="1">
    <citation type="submission" date="2023-07" db="EMBL/GenBank/DDBJ databases">
        <title>Genomic Encyclopedia of Type Strains, Phase IV (KMG-IV): sequencing the most valuable type-strain genomes for metagenomic binning, comparative biology and taxonomic classification.</title>
        <authorList>
            <person name="Goeker M."/>
        </authorList>
    </citation>
    <scope>NUCLEOTIDE SEQUENCE [LARGE SCALE GENOMIC DNA]</scope>
    <source>
        <strain evidence="1 2">DSM 16419</strain>
    </source>
</reference>
<gene>
    <name evidence="1" type="ORF">QOZ98_000523</name>
</gene>
<comment type="caution">
    <text evidence="1">The sequence shown here is derived from an EMBL/GenBank/DDBJ whole genome shotgun (WGS) entry which is preliminary data.</text>
</comment>
<evidence type="ECO:0000313" key="2">
    <source>
        <dbReference type="Proteomes" id="UP001241988"/>
    </source>
</evidence>
<dbReference type="RefSeq" id="WP_308785969.1">
    <property type="nucleotide sequence ID" value="NZ_JAUSWB010000001.1"/>
</dbReference>
<evidence type="ECO:0000313" key="1">
    <source>
        <dbReference type="EMBL" id="MDQ0427698.1"/>
    </source>
</evidence>
<keyword evidence="2" id="KW-1185">Reference proteome</keyword>
<name>A0ABU0GQR5_9BACL</name>
<dbReference type="Proteomes" id="UP001241988">
    <property type="component" value="Unassembled WGS sequence"/>
</dbReference>
<organism evidence="1 2">
    <name type="scientific">Planomicrobium stackebrandtii</name>
    <dbReference type="NCBI Taxonomy" id="253160"/>
    <lineage>
        <taxon>Bacteria</taxon>
        <taxon>Bacillati</taxon>
        <taxon>Bacillota</taxon>
        <taxon>Bacilli</taxon>
        <taxon>Bacillales</taxon>
        <taxon>Caryophanaceae</taxon>
        <taxon>Planomicrobium</taxon>
    </lineage>
</organism>
<accession>A0ABU0GQR5</accession>
<sequence>MTTIHNRKVGEKYRPTVEIVKAKKDRVTVININGEYYRLDLDTTQKEEKAKNLPLVAKKHRLKQMGRT</sequence>
<proteinExistence type="predicted"/>
<dbReference type="EMBL" id="JAUSWB010000001">
    <property type="protein sequence ID" value="MDQ0427698.1"/>
    <property type="molecule type" value="Genomic_DNA"/>
</dbReference>
<protein>
    <submittedName>
        <fullName evidence="1">Uncharacterized protein</fullName>
    </submittedName>
</protein>